<keyword evidence="2" id="KW-0812">Transmembrane</keyword>
<dbReference type="InterPro" id="IPR052179">
    <property type="entry name" value="DD-CPase-like"/>
</dbReference>
<organism evidence="4 5">
    <name type="scientific">Promicromonospora thailandica</name>
    <dbReference type="NCBI Taxonomy" id="765201"/>
    <lineage>
        <taxon>Bacteria</taxon>
        <taxon>Bacillati</taxon>
        <taxon>Actinomycetota</taxon>
        <taxon>Actinomycetes</taxon>
        <taxon>Micrococcales</taxon>
        <taxon>Promicromonosporaceae</taxon>
        <taxon>Promicromonospora</taxon>
    </lineage>
</organism>
<dbReference type="PANTHER" id="PTHR34385:SF1">
    <property type="entry name" value="PEPTIDOGLYCAN L-ALANYL-D-GLUTAMATE ENDOPEPTIDASE CWLK"/>
    <property type="match status" value="1"/>
</dbReference>
<evidence type="ECO:0000313" key="5">
    <source>
        <dbReference type="Proteomes" id="UP001139493"/>
    </source>
</evidence>
<dbReference type="GO" id="GO:0006508">
    <property type="term" value="P:proteolysis"/>
    <property type="evidence" value="ECO:0007669"/>
    <property type="project" value="InterPro"/>
</dbReference>
<proteinExistence type="predicted"/>
<dbReference type="AlphaFoldDB" id="A0A9X2K003"/>
<keyword evidence="5" id="KW-1185">Reference proteome</keyword>
<evidence type="ECO:0000259" key="3">
    <source>
        <dbReference type="Pfam" id="PF02557"/>
    </source>
</evidence>
<sequence length="214" mass="22115">MTTDERTPLSPAPPARRTPVALVAAAAVLLAVFGAYPLLDRAGSPVVEVVEDLTGTGPSGPTGVAGGAVPDGGATLDDDLPAITGLDPDLAATVRRAADDAAAAGVDLWVTSGWRSPAFQQRLLDDAVRRTGSLEEARRTVSTPELSRHVTGEAVDIGPTEGAYWMLEHGTDHGLCQVYANEVWHFELRTAPGGSCPDLLEDSSPGAATVGRGR</sequence>
<comment type="caution">
    <text evidence="4">The sequence shown here is derived from an EMBL/GenBank/DDBJ whole genome shotgun (WGS) entry which is preliminary data.</text>
</comment>
<dbReference type="Gene3D" id="3.30.1380.10">
    <property type="match status" value="1"/>
</dbReference>
<gene>
    <name evidence="4" type="ORF">APR03_003954</name>
</gene>
<evidence type="ECO:0000313" key="4">
    <source>
        <dbReference type="EMBL" id="MCP2266584.1"/>
    </source>
</evidence>
<feature type="transmembrane region" description="Helical" evidence="2">
    <location>
        <begin position="20"/>
        <end position="39"/>
    </location>
</feature>
<protein>
    <submittedName>
        <fullName evidence="4">D-alanyl-D-alanine carboxypeptidase</fullName>
    </submittedName>
</protein>
<dbReference type="Pfam" id="PF02557">
    <property type="entry name" value="VanY"/>
    <property type="match status" value="1"/>
</dbReference>
<feature type="region of interest" description="Disordered" evidence="1">
    <location>
        <begin position="54"/>
        <end position="76"/>
    </location>
</feature>
<keyword evidence="2" id="KW-1133">Transmembrane helix</keyword>
<dbReference type="GO" id="GO:0004180">
    <property type="term" value="F:carboxypeptidase activity"/>
    <property type="evidence" value="ECO:0007669"/>
    <property type="project" value="UniProtKB-KW"/>
</dbReference>
<dbReference type="EMBL" id="JAMTCS010000013">
    <property type="protein sequence ID" value="MCP2266584.1"/>
    <property type="molecule type" value="Genomic_DNA"/>
</dbReference>
<dbReference type="SUPFAM" id="SSF55166">
    <property type="entry name" value="Hedgehog/DD-peptidase"/>
    <property type="match status" value="1"/>
</dbReference>
<feature type="compositionally biased region" description="Gly residues" evidence="1">
    <location>
        <begin position="57"/>
        <end position="70"/>
    </location>
</feature>
<dbReference type="InterPro" id="IPR003709">
    <property type="entry name" value="VanY-like_core_dom"/>
</dbReference>
<feature type="domain" description="D-alanyl-D-alanine carboxypeptidase-like core" evidence="3">
    <location>
        <begin position="86"/>
        <end position="169"/>
    </location>
</feature>
<dbReference type="PANTHER" id="PTHR34385">
    <property type="entry name" value="D-ALANYL-D-ALANINE CARBOXYPEPTIDASE"/>
    <property type="match status" value="1"/>
</dbReference>
<reference evidence="4" key="1">
    <citation type="submission" date="2022-06" db="EMBL/GenBank/DDBJ databases">
        <title>Genomic Encyclopedia of Archaeal and Bacterial Type Strains, Phase II (KMG-II): from individual species to whole genera.</title>
        <authorList>
            <person name="Goeker M."/>
        </authorList>
    </citation>
    <scope>NUCLEOTIDE SEQUENCE</scope>
    <source>
        <strain evidence="4">DSM 26652</strain>
    </source>
</reference>
<accession>A0A9X2K003</accession>
<keyword evidence="4" id="KW-0121">Carboxypeptidase</keyword>
<keyword evidence="2" id="KW-0472">Membrane</keyword>
<name>A0A9X2K003_9MICO</name>
<evidence type="ECO:0000256" key="2">
    <source>
        <dbReference type="SAM" id="Phobius"/>
    </source>
</evidence>
<dbReference type="InterPro" id="IPR009045">
    <property type="entry name" value="Zn_M74/Hedgehog-like"/>
</dbReference>
<keyword evidence="4" id="KW-0645">Protease</keyword>
<dbReference type="RefSeq" id="WP_253838592.1">
    <property type="nucleotide sequence ID" value="NZ_JAMTCS010000013.1"/>
</dbReference>
<keyword evidence="4" id="KW-0378">Hydrolase</keyword>
<evidence type="ECO:0000256" key="1">
    <source>
        <dbReference type="SAM" id="MobiDB-lite"/>
    </source>
</evidence>
<feature type="region of interest" description="Disordered" evidence="1">
    <location>
        <begin position="195"/>
        <end position="214"/>
    </location>
</feature>
<dbReference type="Proteomes" id="UP001139493">
    <property type="component" value="Unassembled WGS sequence"/>
</dbReference>
<dbReference type="CDD" id="cd14846">
    <property type="entry name" value="Peptidase_M15_like"/>
    <property type="match status" value="1"/>
</dbReference>